<name>A0A1D2J6R5_PARBR</name>
<sequence length="274" mass="30382">MKSLLSLSLLLLPSVVLANVEKVIFTALKPSPLLLHQSLFDDLEIERLSPHRPSVRTYLSAAFPSKEAPLGFESWFYLDSLKPGQRYEVRICYLATQPTSFTLTTHALSEILDSPSLISSLTTFATSHIPTLLQHICQKHDSDRHEYDKSKSQFFTLPPKLGRSARRSGTRSSTSSLFLQVHAAAEYFTLDKGLMEDVPLVHVDVILDPYVLNVFPKSLLPTAAYILILAVAGCAISWLVWAGVEGAVSLAKTKREGGLTDGNEEDKGHRKKHI</sequence>
<dbReference type="OrthoDB" id="3360032at2759"/>
<dbReference type="PANTHER" id="PTHR28022:SF1">
    <property type="entry name" value="GPI MANNOSYLTRANSFERASE 2 SUBUNIT PGA1"/>
    <property type="match status" value="1"/>
</dbReference>
<dbReference type="GO" id="GO:0000030">
    <property type="term" value="F:mannosyltransferase activity"/>
    <property type="evidence" value="ECO:0007669"/>
    <property type="project" value="TreeGrafter"/>
</dbReference>
<dbReference type="PANTHER" id="PTHR28022">
    <property type="entry name" value="GPI MANNOSYLTRANSFERASE 2 SUBUNIT PGA1"/>
    <property type="match status" value="1"/>
</dbReference>
<dbReference type="EMBL" id="LZYO01000380">
    <property type="protein sequence ID" value="ODH14113.1"/>
    <property type="molecule type" value="Genomic_DNA"/>
</dbReference>
<dbReference type="GO" id="GO:0005789">
    <property type="term" value="C:endoplasmic reticulum membrane"/>
    <property type="evidence" value="ECO:0007669"/>
    <property type="project" value="TreeGrafter"/>
</dbReference>
<accession>A0A1D2J6R5</accession>
<dbReference type="VEuPathDB" id="FungiDB:PADG_08414"/>
<dbReference type="InterPro" id="IPR019433">
    <property type="entry name" value="GPI_ManTrfase_II_coact_Pga1"/>
</dbReference>
<dbReference type="GO" id="GO:0031501">
    <property type="term" value="C:mannosyltransferase complex"/>
    <property type="evidence" value="ECO:0007669"/>
    <property type="project" value="TreeGrafter"/>
</dbReference>
<organism evidence="1 2">
    <name type="scientific">Paracoccidioides brasiliensis</name>
    <dbReference type="NCBI Taxonomy" id="121759"/>
    <lineage>
        <taxon>Eukaryota</taxon>
        <taxon>Fungi</taxon>
        <taxon>Dikarya</taxon>
        <taxon>Ascomycota</taxon>
        <taxon>Pezizomycotina</taxon>
        <taxon>Eurotiomycetes</taxon>
        <taxon>Eurotiomycetidae</taxon>
        <taxon>Onygenales</taxon>
        <taxon>Ajellomycetaceae</taxon>
        <taxon>Paracoccidioides</taxon>
    </lineage>
</organism>
<dbReference type="AlphaFoldDB" id="A0A1D2J6R5"/>
<dbReference type="VEuPathDB" id="FungiDB:PABG_07342"/>
<comment type="caution">
    <text evidence="1">The sequence shown here is derived from an EMBL/GenBank/DDBJ whole genome shotgun (WGS) entry which is preliminary data.</text>
</comment>
<proteinExistence type="predicted"/>
<protein>
    <submittedName>
        <fullName evidence="1">Uncharacterized protein</fullName>
    </submittedName>
</protein>
<reference evidence="1 2" key="1">
    <citation type="submission" date="2016-06" db="EMBL/GenBank/DDBJ databases">
        <authorList>
            <person name="Kjaerup R.B."/>
            <person name="Dalgaard T.S."/>
            <person name="Juul-Madsen H.R."/>
        </authorList>
    </citation>
    <scope>NUCLEOTIDE SEQUENCE [LARGE SCALE GENOMIC DNA]</scope>
    <source>
        <strain evidence="1 2">Pb300</strain>
    </source>
</reference>
<dbReference type="GO" id="GO:0006506">
    <property type="term" value="P:GPI anchor biosynthetic process"/>
    <property type="evidence" value="ECO:0007669"/>
    <property type="project" value="TreeGrafter"/>
</dbReference>
<gene>
    <name evidence="1" type="ORF">ACO22_06680</name>
</gene>
<evidence type="ECO:0000313" key="1">
    <source>
        <dbReference type="EMBL" id="ODH14113.1"/>
    </source>
</evidence>
<dbReference type="Proteomes" id="UP000242814">
    <property type="component" value="Unassembled WGS sequence"/>
</dbReference>
<evidence type="ECO:0000313" key="2">
    <source>
        <dbReference type="Proteomes" id="UP000242814"/>
    </source>
</evidence>